<accession>A0A2J6TCY0</accession>
<dbReference type="GeneID" id="36580438"/>
<keyword evidence="2" id="KW-1185">Reference proteome</keyword>
<dbReference type="InParanoid" id="A0A2J6TCY0"/>
<protein>
    <submittedName>
        <fullName evidence="1">Uncharacterized protein</fullName>
    </submittedName>
</protein>
<dbReference type="AlphaFoldDB" id="A0A2J6TCY0"/>
<evidence type="ECO:0000313" key="1">
    <source>
        <dbReference type="EMBL" id="PMD60887.1"/>
    </source>
</evidence>
<name>A0A2J6TCY0_9HELO</name>
<dbReference type="EMBL" id="KZ613787">
    <property type="protein sequence ID" value="PMD60887.1"/>
    <property type="molecule type" value="Genomic_DNA"/>
</dbReference>
<organism evidence="1 2">
    <name type="scientific">Hyaloscypha bicolor E</name>
    <dbReference type="NCBI Taxonomy" id="1095630"/>
    <lineage>
        <taxon>Eukaryota</taxon>
        <taxon>Fungi</taxon>
        <taxon>Dikarya</taxon>
        <taxon>Ascomycota</taxon>
        <taxon>Pezizomycotina</taxon>
        <taxon>Leotiomycetes</taxon>
        <taxon>Helotiales</taxon>
        <taxon>Hyaloscyphaceae</taxon>
        <taxon>Hyaloscypha</taxon>
        <taxon>Hyaloscypha bicolor</taxon>
    </lineage>
</organism>
<dbReference type="RefSeq" id="XP_024737791.1">
    <property type="nucleotide sequence ID" value="XM_024872357.1"/>
</dbReference>
<reference evidence="1 2" key="1">
    <citation type="submission" date="2016-04" db="EMBL/GenBank/DDBJ databases">
        <title>A degradative enzymes factory behind the ericoid mycorrhizal symbiosis.</title>
        <authorList>
            <consortium name="DOE Joint Genome Institute"/>
            <person name="Martino E."/>
            <person name="Morin E."/>
            <person name="Grelet G."/>
            <person name="Kuo A."/>
            <person name="Kohler A."/>
            <person name="Daghino S."/>
            <person name="Barry K."/>
            <person name="Choi C."/>
            <person name="Cichocki N."/>
            <person name="Clum A."/>
            <person name="Copeland A."/>
            <person name="Hainaut M."/>
            <person name="Haridas S."/>
            <person name="Labutti K."/>
            <person name="Lindquist E."/>
            <person name="Lipzen A."/>
            <person name="Khouja H.-R."/>
            <person name="Murat C."/>
            <person name="Ohm R."/>
            <person name="Olson A."/>
            <person name="Spatafora J."/>
            <person name="Veneault-Fourrey C."/>
            <person name="Henrissat B."/>
            <person name="Grigoriev I."/>
            <person name="Martin F."/>
            <person name="Perotto S."/>
        </authorList>
    </citation>
    <scope>NUCLEOTIDE SEQUENCE [LARGE SCALE GENOMIC DNA]</scope>
    <source>
        <strain evidence="1 2">E</strain>
    </source>
</reference>
<proteinExistence type="predicted"/>
<gene>
    <name evidence="1" type="ORF">K444DRAFT_382790</name>
</gene>
<sequence>MKILRRVAHWHEGLSRSSKGSWEHWEREEFDRGFRSFKSSVVGLVVRVFFEAQVDPPLFEILLQPLIPHVLASSLLVS</sequence>
<dbReference type="Proteomes" id="UP000235371">
    <property type="component" value="Unassembled WGS sequence"/>
</dbReference>
<evidence type="ECO:0000313" key="2">
    <source>
        <dbReference type="Proteomes" id="UP000235371"/>
    </source>
</evidence>